<dbReference type="Pfam" id="PF02195">
    <property type="entry name" value="ParB_N"/>
    <property type="match status" value="1"/>
</dbReference>
<evidence type="ECO:0000313" key="5">
    <source>
        <dbReference type="Proteomes" id="UP000199541"/>
    </source>
</evidence>
<keyword evidence="5" id="KW-1185">Reference proteome</keyword>
<reference evidence="4 5" key="2">
    <citation type="submission" date="2016-10" db="EMBL/GenBank/DDBJ databases">
        <authorList>
            <person name="Varghese N."/>
            <person name="Submissions S."/>
        </authorList>
    </citation>
    <scope>NUCLEOTIDE SEQUENCE [LARGE SCALE GENOMIC DNA]</scope>
    <source>
        <strain evidence="4 5">DSM 24802</strain>
    </source>
</reference>
<dbReference type="Proteomes" id="UP000634647">
    <property type="component" value="Unassembled WGS sequence"/>
</dbReference>
<evidence type="ECO:0000256" key="1">
    <source>
        <dbReference type="SAM" id="MobiDB-lite"/>
    </source>
</evidence>
<gene>
    <name evidence="3" type="ORF">GCM10008024_31920</name>
    <name evidence="4" type="ORF">SAMN05444006_12028</name>
</gene>
<evidence type="ECO:0000313" key="3">
    <source>
        <dbReference type="EMBL" id="GHE04508.1"/>
    </source>
</evidence>
<dbReference type="AlphaFoldDB" id="A0AAN5A0I4"/>
<protein>
    <submittedName>
        <fullName evidence="4">Chromosome partitioning protein, ParB family</fullName>
    </submittedName>
    <submittedName>
        <fullName evidence="3">Replication protein</fullName>
    </submittedName>
</protein>
<dbReference type="SMART" id="SM00470">
    <property type="entry name" value="ParB"/>
    <property type="match status" value="1"/>
</dbReference>
<sequence length="374" mass="41576">MSRKRRMFEIEMPEGSDETPPQAAPAEPSPETFPAGKAARRGPMATAITEAAQSARDRQQVEAQIRAENDALAHEHVRLKKLGLVIDLIPLDQVETYKLTRDRARGPDPELAELTESIRTIGLSNPIRLEARADGGYELIQGYRRLSAYRALLEETGDADLWGRIPAAVAQPGAELEALYRQMVDENLVRKDISFAEMAQLAVDYAADPQTAEADPEKVVALLFKSAGYQKRSYVRGFIRLLDRIGPCLHFAPAIPRALGLQLANKLEVEPELVARIRAELDGWENRSETDELEVLRRVSGAGDLDPVAAPTPRVAVPATPGKAKTSFQIDRREGRAKCTAANGRLEVRLDRDFTMIDRRRLEDAVRKMLDQLD</sequence>
<dbReference type="EMBL" id="FNOB01000020">
    <property type="protein sequence ID" value="SDX56940.1"/>
    <property type="molecule type" value="Genomic_DNA"/>
</dbReference>
<accession>A0AAN5A0I4</accession>
<evidence type="ECO:0000259" key="2">
    <source>
        <dbReference type="SMART" id="SM00470"/>
    </source>
</evidence>
<feature type="region of interest" description="Disordered" evidence="1">
    <location>
        <begin position="1"/>
        <end position="43"/>
    </location>
</feature>
<dbReference type="InterPro" id="IPR036086">
    <property type="entry name" value="ParB/Sulfiredoxin_sf"/>
</dbReference>
<feature type="compositionally biased region" description="Low complexity" evidence="1">
    <location>
        <begin position="18"/>
        <end position="30"/>
    </location>
</feature>
<dbReference type="GO" id="GO:0007059">
    <property type="term" value="P:chromosome segregation"/>
    <property type="evidence" value="ECO:0007669"/>
    <property type="project" value="TreeGrafter"/>
</dbReference>
<dbReference type="RefSeq" id="WP_092164142.1">
    <property type="nucleotide sequence ID" value="NZ_BNAB01000017.1"/>
</dbReference>
<dbReference type="Proteomes" id="UP000199541">
    <property type="component" value="Unassembled WGS sequence"/>
</dbReference>
<reference evidence="3" key="3">
    <citation type="submission" date="2023-06" db="EMBL/GenBank/DDBJ databases">
        <authorList>
            <person name="Sun Q."/>
            <person name="Zhou Y."/>
        </authorList>
    </citation>
    <scope>NUCLEOTIDE SEQUENCE</scope>
    <source>
        <strain evidence="3">CGMCC 1.10859</strain>
    </source>
</reference>
<dbReference type="InterPro" id="IPR050336">
    <property type="entry name" value="Chromosome_partition/occlusion"/>
</dbReference>
<comment type="caution">
    <text evidence="3">The sequence shown here is derived from an EMBL/GenBank/DDBJ whole genome shotgun (WGS) entry which is preliminary data.</text>
</comment>
<dbReference type="SUPFAM" id="SSF110849">
    <property type="entry name" value="ParB/Sulfiredoxin"/>
    <property type="match status" value="1"/>
</dbReference>
<proteinExistence type="predicted"/>
<organism evidence="3 6">
    <name type="scientific">Allgaiera indica</name>
    <dbReference type="NCBI Taxonomy" id="765699"/>
    <lineage>
        <taxon>Bacteria</taxon>
        <taxon>Pseudomonadati</taxon>
        <taxon>Pseudomonadota</taxon>
        <taxon>Alphaproteobacteria</taxon>
        <taxon>Rhodobacterales</taxon>
        <taxon>Paracoccaceae</taxon>
        <taxon>Allgaiera</taxon>
    </lineage>
</organism>
<dbReference type="InterPro" id="IPR003115">
    <property type="entry name" value="ParB_N"/>
</dbReference>
<evidence type="ECO:0000313" key="4">
    <source>
        <dbReference type="EMBL" id="SDX56940.1"/>
    </source>
</evidence>
<dbReference type="Gene3D" id="3.90.1530.30">
    <property type="match status" value="1"/>
</dbReference>
<dbReference type="EMBL" id="BNAB01000017">
    <property type="protein sequence ID" value="GHE04508.1"/>
    <property type="molecule type" value="Genomic_DNA"/>
</dbReference>
<evidence type="ECO:0000313" key="6">
    <source>
        <dbReference type="Proteomes" id="UP000634647"/>
    </source>
</evidence>
<dbReference type="GO" id="GO:0005694">
    <property type="term" value="C:chromosome"/>
    <property type="evidence" value="ECO:0007669"/>
    <property type="project" value="TreeGrafter"/>
</dbReference>
<feature type="domain" description="ParB-like N-terminal" evidence="2">
    <location>
        <begin position="87"/>
        <end position="188"/>
    </location>
</feature>
<name>A0AAN5A0I4_9RHOB</name>
<reference evidence="3" key="1">
    <citation type="journal article" date="2014" name="Int. J. Syst. Evol. Microbiol.">
        <title>Complete genome sequence of Corynebacterium casei LMG S-19264T (=DSM 44701T), isolated from a smear-ripened cheese.</title>
        <authorList>
            <consortium name="US DOE Joint Genome Institute (JGI-PGF)"/>
            <person name="Walter F."/>
            <person name="Albersmeier A."/>
            <person name="Kalinowski J."/>
            <person name="Ruckert C."/>
        </authorList>
    </citation>
    <scope>NUCLEOTIDE SEQUENCE</scope>
    <source>
        <strain evidence="3">CGMCC 1.10859</strain>
    </source>
</reference>
<dbReference type="PANTHER" id="PTHR33375">
    <property type="entry name" value="CHROMOSOME-PARTITIONING PROTEIN PARB-RELATED"/>
    <property type="match status" value="1"/>
</dbReference>
<dbReference type="PANTHER" id="PTHR33375:SF1">
    <property type="entry name" value="CHROMOSOME-PARTITIONING PROTEIN PARB-RELATED"/>
    <property type="match status" value="1"/>
</dbReference>